<evidence type="ECO:0000256" key="1">
    <source>
        <dbReference type="ARBA" id="ARBA00010852"/>
    </source>
</evidence>
<dbReference type="Gene3D" id="1.10.150.50">
    <property type="entry name" value="Transcription Factor, Ets-1"/>
    <property type="match status" value="1"/>
</dbReference>
<dbReference type="InterPro" id="IPR041418">
    <property type="entry name" value="SAM_3"/>
</dbReference>
<dbReference type="Pfam" id="PF04516">
    <property type="entry name" value="CP2"/>
    <property type="match status" value="1"/>
</dbReference>
<gene>
    <name evidence="4" type="ORF">GOODEAATRI_010012</name>
</gene>
<accession>A0ABV0PCV6</accession>
<protein>
    <recommendedName>
        <fullName evidence="3">Grh/CP2 DB domain-containing protein</fullName>
    </recommendedName>
</protein>
<comment type="caution">
    <text evidence="4">The sequence shown here is derived from an EMBL/GenBank/DDBJ whole genome shotgun (WGS) entry which is preliminary data.</text>
</comment>
<name>A0ABV0PCV6_9TELE</name>
<comment type="similarity">
    <text evidence="1">Belongs to the grh/CP2 family. CP2 subfamily.</text>
</comment>
<dbReference type="PANTHER" id="PTHR11037:SF21">
    <property type="entry name" value="GEMINI, ISOFORM C"/>
    <property type="match status" value="1"/>
</dbReference>
<dbReference type="SUPFAM" id="SSF47769">
    <property type="entry name" value="SAM/Pointed domain"/>
    <property type="match status" value="1"/>
</dbReference>
<evidence type="ECO:0000313" key="5">
    <source>
        <dbReference type="Proteomes" id="UP001476798"/>
    </source>
</evidence>
<feature type="non-terminal residue" evidence="4">
    <location>
        <position position="1"/>
    </location>
</feature>
<feature type="domain" description="Grh/CP2 DB" evidence="3">
    <location>
        <begin position="1"/>
        <end position="157"/>
    </location>
</feature>
<dbReference type="Pfam" id="PF18016">
    <property type="entry name" value="SAM_3"/>
    <property type="match status" value="1"/>
</dbReference>
<evidence type="ECO:0000313" key="4">
    <source>
        <dbReference type="EMBL" id="MEQ2181298.1"/>
    </source>
</evidence>
<organism evidence="4 5">
    <name type="scientific">Goodea atripinnis</name>
    <dbReference type="NCBI Taxonomy" id="208336"/>
    <lineage>
        <taxon>Eukaryota</taxon>
        <taxon>Metazoa</taxon>
        <taxon>Chordata</taxon>
        <taxon>Craniata</taxon>
        <taxon>Vertebrata</taxon>
        <taxon>Euteleostomi</taxon>
        <taxon>Actinopterygii</taxon>
        <taxon>Neopterygii</taxon>
        <taxon>Teleostei</taxon>
        <taxon>Neoteleostei</taxon>
        <taxon>Acanthomorphata</taxon>
        <taxon>Ovalentaria</taxon>
        <taxon>Atherinomorphae</taxon>
        <taxon>Cyprinodontiformes</taxon>
        <taxon>Goodeidae</taxon>
        <taxon>Goodea</taxon>
    </lineage>
</organism>
<keyword evidence="2" id="KW-0238">DNA-binding</keyword>
<dbReference type="Proteomes" id="UP001476798">
    <property type="component" value="Unassembled WGS sequence"/>
</dbReference>
<keyword evidence="2" id="KW-0539">Nucleus</keyword>
<dbReference type="PROSITE" id="PS51968">
    <property type="entry name" value="GRH_CP2_DB"/>
    <property type="match status" value="1"/>
</dbReference>
<evidence type="ECO:0000259" key="3">
    <source>
        <dbReference type="PROSITE" id="PS51968"/>
    </source>
</evidence>
<dbReference type="InterPro" id="IPR040167">
    <property type="entry name" value="TF_CP2-like"/>
</dbReference>
<dbReference type="InterPro" id="IPR013761">
    <property type="entry name" value="SAM/pointed_sf"/>
</dbReference>
<sequence length="157" mass="18463">SFLRENLQINLGEGLMFALRLQVSLLKPSPASLQSIVRIVFHDRRLQYMEHQQLEGWRWNRPGDRILDVVLPVARCLKPQQPQQRQPSIAHLPQLTNTMFFHREDTQQWLHRRRFSPFSRLFSSFSGADLLRMSREDLIQICGLADGIRLFNAMKGR</sequence>
<dbReference type="PANTHER" id="PTHR11037">
    <property type="entry name" value="TRANSCRIPTION FACTOR CP2"/>
    <property type="match status" value="1"/>
</dbReference>
<dbReference type="EMBL" id="JAHRIO010070543">
    <property type="protein sequence ID" value="MEQ2181298.1"/>
    <property type="molecule type" value="Genomic_DNA"/>
</dbReference>
<evidence type="ECO:0000256" key="2">
    <source>
        <dbReference type="PROSITE-ProRule" id="PRU01313"/>
    </source>
</evidence>
<reference evidence="4 5" key="1">
    <citation type="submission" date="2021-06" db="EMBL/GenBank/DDBJ databases">
        <authorList>
            <person name="Palmer J.M."/>
        </authorList>
    </citation>
    <scope>NUCLEOTIDE SEQUENCE [LARGE SCALE GENOMIC DNA]</scope>
    <source>
        <strain evidence="4 5">GA_2019</strain>
        <tissue evidence="4">Muscle</tissue>
    </source>
</reference>
<comment type="subcellular location">
    <subcellularLocation>
        <location evidence="2">Nucleus</location>
    </subcellularLocation>
</comment>
<proteinExistence type="inferred from homology"/>
<keyword evidence="5" id="KW-1185">Reference proteome</keyword>
<dbReference type="InterPro" id="IPR007604">
    <property type="entry name" value="CP2"/>
</dbReference>